<accession>A0A497EWJ0</accession>
<proteinExistence type="predicted"/>
<evidence type="ECO:0000313" key="2">
    <source>
        <dbReference type="Proteomes" id="UP000268446"/>
    </source>
</evidence>
<reference evidence="1 2" key="1">
    <citation type="submission" date="2018-06" db="EMBL/GenBank/DDBJ databases">
        <title>Extensive metabolic versatility and redundancy in microbially diverse, dynamic hydrothermal sediments.</title>
        <authorList>
            <person name="Dombrowski N."/>
            <person name="Teske A."/>
            <person name="Baker B.J."/>
        </authorList>
    </citation>
    <scope>NUCLEOTIDE SEQUENCE [LARGE SCALE GENOMIC DNA]</scope>
    <source>
        <strain evidence="1">B29_G17</strain>
    </source>
</reference>
<organism evidence="1 2">
    <name type="scientific">Thermoproteota archaeon</name>
    <dbReference type="NCBI Taxonomy" id="2056631"/>
    <lineage>
        <taxon>Archaea</taxon>
        <taxon>Thermoproteota</taxon>
    </lineage>
</organism>
<gene>
    <name evidence="1" type="ORF">DRJ20_01540</name>
</gene>
<protein>
    <submittedName>
        <fullName evidence="1">DUF2153 domain-containing protein</fullName>
    </submittedName>
</protein>
<evidence type="ECO:0000313" key="1">
    <source>
        <dbReference type="EMBL" id="RLE51754.1"/>
    </source>
</evidence>
<dbReference type="Proteomes" id="UP000268446">
    <property type="component" value="Unassembled WGS sequence"/>
</dbReference>
<name>A0A497EWJ0_9CREN</name>
<sequence>MYRVDRDMIKRLEAWIEDQKRFLEYSKMSLKELEKADRLTLIIAARTACAQIIRTIKGFESWLQNPVVIGLMPLEMAKEVQEKLWEIMIEVTNFDIKHTSEYKDYLKKVIEEGRVLPPFPPEERRRLTYTR</sequence>
<dbReference type="Pfam" id="PF09921">
    <property type="entry name" value="DUF2153"/>
    <property type="match status" value="1"/>
</dbReference>
<dbReference type="EMBL" id="QMQZ01000033">
    <property type="protein sequence ID" value="RLE51754.1"/>
    <property type="molecule type" value="Genomic_DNA"/>
</dbReference>
<comment type="caution">
    <text evidence="1">The sequence shown here is derived from an EMBL/GenBank/DDBJ whole genome shotgun (WGS) entry which is preliminary data.</text>
</comment>
<dbReference type="InterPro" id="IPR014450">
    <property type="entry name" value="UCP008210"/>
</dbReference>
<dbReference type="AlphaFoldDB" id="A0A497EWJ0"/>